<dbReference type="InterPro" id="IPR005662">
    <property type="entry name" value="GTPase_Era-like"/>
</dbReference>
<organism evidence="1 2">
    <name type="scientific">Castilleja foliolosa</name>
    <dbReference type="NCBI Taxonomy" id="1961234"/>
    <lineage>
        <taxon>Eukaryota</taxon>
        <taxon>Viridiplantae</taxon>
        <taxon>Streptophyta</taxon>
        <taxon>Embryophyta</taxon>
        <taxon>Tracheophyta</taxon>
        <taxon>Spermatophyta</taxon>
        <taxon>Magnoliopsida</taxon>
        <taxon>eudicotyledons</taxon>
        <taxon>Gunneridae</taxon>
        <taxon>Pentapetalae</taxon>
        <taxon>asterids</taxon>
        <taxon>lamiids</taxon>
        <taxon>Lamiales</taxon>
        <taxon>Orobanchaceae</taxon>
        <taxon>Pedicularideae</taxon>
        <taxon>Castillejinae</taxon>
        <taxon>Castilleja</taxon>
    </lineage>
</organism>
<dbReference type="EMBL" id="JAVIJP010000087">
    <property type="protein sequence ID" value="KAL3616706.1"/>
    <property type="molecule type" value="Genomic_DNA"/>
</dbReference>
<evidence type="ECO:0000313" key="1">
    <source>
        <dbReference type="EMBL" id="KAL3616706.1"/>
    </source>
</evidence>
<gene>
    <name evidence="1" type="ORF">CASFOL_039100</name>
</gene>
<dbReference type="AlphaFoldDB" id="A0ABD3BI34"/>
<name>A0ABD3BI34_9LAMI</name>
<protein>
    <submittedName>
        <fullName evidence="1">Uncharacterized protein</fullName>
    </submittedName>
</protein>
<dbReference type="PANTHER" id="PTHR42698:SF1">
    <property type="entry name" value="GTPASE ERA, MITOCHONDRIAL"/>
    <property type="match status" value="1"/>
</dbReference>
<comment type="caution">
    <text evidence="1">The sequence shown here is derived from an EMBL/GenBank/DDBJ whole genome shotgun (WGS) entry which is preliminary data.</text>
</comment>
<accession>A0ABD3BI34</accession>
<dbReference type="PANTHER" id="PTHR42698">
    <property type="entry name" value="GTPASE ERA"/>
    <property type="match status" value="1"/>
</dbReference>
<proteinExistence type="predicted"/>
<evidence type="ECO:0000313" key="2">
    <source>
        <dbReference type="Proteomes" id="UP001632038"/>
    </source>
</evidence>
<sequence>MLKKNGFPYNDIKVRNESALSSLNLYDVLIVIFDIHSHITRPDSRVVRLMERMVRTQVKKHYNPWSTITANETVLMESEMQLDLIFMERLWAAARSTWKLDPLFHGVKRPWDEDPFAVSEEVMKNISLEVVREKLLDHVQQNKRAHQDVFTQLVDLIGITLIME</sequence>
<keyword evidence="2" id="KW-1185">Reference proteome</keyword>
<dbReference type="Proteomes" id="UP001632038">
    <property type="component" value="Unassembled WGS sequence"/>
</dbReference>
<reference evidence="2" key="1">
    <citation type="journal article" date="2024" name="IScience">
        <title>Strigolactones Initiate the Formation of Haustorium-like Structures in Castilleja.</title>
        <authorList>
            <person name="Buerger M."/>
            <person name="Peterson D."/>
            <person name="Chory J."/>
        </authorList>
    </citation>
    <scope>NUCLEOTIDE SEQUENCE [LARGE SCALE GENOMIC DNA]</scope>
</reference>